<proteinExistence type="predicted"/>
<feature type="transmembrane region" description="Helical" evidence="1">
    <location>
        <begin position="7"/>
        <end position="27"/>
    </location>
</feature>
<keyword evidence="1" id="KW-0472">Membrane</keyword>
<evidence type="ECO:0000313" key="2">
    <source>
        <dbReference type="EMBL" id="VAW33302.1"/>
    </source>
</evidence>
<protein>
    <submittedName>
        <fullName evidence="2">Uncharacterized protein</fullName>
    </submittedName>
</protein>
<dbReference type="AlphaFoldDB" id="A0A3B0V3H4"/>
<gene>
    <name evidence="2" type="ORF">MNBD_CHLOROFLEXI01-1011</name>
</gene>
<reference evidence="2" key="1">
    <citation type="submission" date="2018-06" db="EMBL/GenBank/DDBJ databases">
        <authorList>
            <person name="Zhirakovskaya E."/>
        </authorList>
    </citation>
    <scope>NUCLEOTIDE SEQUENCE</scope>
</reference>
<evidence type="ECO:0000256" key="1">
    <source>
        <dbReference type="SAM" id="Phobius"/>
    </source>
</evidence>
<dbReference type="EMBL" id="UOEU01000439">
    <property type="protein sequence ID" value="VAW33302.1"/>
    <property type="molecule type" value="Genomic_DNA"/>
</dbReference>
<keyword evidence="1" id="KW-1133">Transmembrane helix</keyword>
<name>A0A3B0V3H4_9ZZZZ</name>
<organism evidence="2">
    <name type="scientific">hydrothermal vent metagenome</name>
    <dbReference type="NCBI Taxonomy" id="652676"/>
    <lineage>
        <taxon>unclassified sequences</taxon>
        <taxon>metagenomes</taxon>
        <taxon>ecological metagenomes</taxon>
    </lineage>
</organism>
<accession>A0A3B0V3H4</accession>
<sequence length="290" mass="32206">MKSRFQYVLVGVGITLLAIVAVLVIGFKPTQASDASNTAISTNSAEITQVQLPVNNLSINGIQEKDNVQLLAERNQLVERWVASIKARNTGWIHTKVVEDRQDEAASLNLNDSIVIPADYIMETWSQIDASEMIVAQVTIMWDLEGEMIQFAWLRDGISYNSFLNDARELEPTEFVWMSSIDVSQVDWATQEQTILEGREVIVIASSQSFPPIPLDDRDGAAISGTRTTETFDAITGQPLRTEVILLLADGTEQLLSVSSYLTYGTVPDLPKQVTELFNQKVDVEIQEVD</sequence>
<keyword evidence="1" id="KW-0812">Transmembrane</keyword>